<accession>A0ACC2AQC9</accession>
<evidence type="ECO:0000313" key="2">
    <source>
        <dbReference type="Proteomes" id="UP001162992"/>
    </source>
</evidence>
<sequence>MNESNNRLLVEDERENDLCLMSPMKLGSKVDGFQRKGQAWFVATELQSDLVVEIDELKFHLHKFPLLSRSGRLNRLVFESRDTEKDHIKLMGLPGGPDIFELAAKFCYGMAIDLTASNVAALRAAAEYLEMTEDLEEGNLISKTEAFLSFVVLASWKDSITVLKSCELISPWAESLQIVRRCSESIAWKACTDPRGISWSFTAKNAAGRKNQSPVWSGVTNDLAKQIPQDWWFEDVSTLCMDHFAKVIAAIKVKGMRSDLMGAAISYYALKWIPGLSKEHGASEGENIMEQSFQLTTSSGQDDMPILHTKSQLLLETIVSILPPQKEAVSCSFLLHLLRVANMQNASASCKTDLEKRIGMQLENAQLSDLLIPAFTHTCETLYDIDLVQRIVEYFMQQAEVSVISPASLISSENAGYDLTKGQTTPYNPKMKVARLLDSYLAEVARDTNLSLAKFQALAESLPDYARISDDGLYRAIDTYLKAHPGLSEHERKRVCRVMDCQKLSSDACTHAAQNERLPLRSVVQVIFSEQLKLKNAMAVNPMPNDQVDSCRMNGGAGPRFSMSQFQSGCQKPPLNADEWIATRREIRAVKIDIQNIKDKFSELQRDYASIHQQLEKLTKTKNQSSWSSGWKKLGKLTASHIFHNKDDSDGHHSSEAPFTSDPGGVRKSRRWRNSIS</sequence>
<proteinExistence type="predicted"/>
<dbReference type="EMBL" id="CM055111">
    <property type="protein sequence ID" value="KAJ7519635.1"/>
    <property type="molecule type" value="Genomic_DNA"/>
</dbReference>
<name>A0ACC2AQC9_DIPCM</name>
<keyword evidence="2" id="KW-1185">Reference proteome</keyword>
<protein>
    <submittedName>
        <fullName evidence="1">Uncharacterized protein</fullName>
    </submittedName>
</protein>
<comment type="caution">
    <text evidence="1">The sequence shown here is derived from an EMBL/GenBank/DDBJ whole genome shotgun (WGS) entry which is preliminary data.</text>
</comment>
<reference evidence="2" key="1">
    <citation type="journal article" date="2024" name="Proc. Natl. Acad. Sci. U.S.A.">
        <title>Extraordinary preservation of gene collinearity over three hundred million years revealed in homosporous lycophytes.</title>
        <authorList>
            <person name="Li C."/>
            <person name="Wickell D."/>
            <person name="Kuo L.Y."/>
            <person name="Chen X."/>
            <person name="Nie B."/>
            <person name="Liao X."/>
            <person name="Peng D."/>
            <person name="Ji J."/>
            <person name="Jenkins J."/>
            <person name="Williams M."/>
            <person name="Shu S."/>
            <person name="Plott C."/>
            <person name="Barry K."/>
            <person name="Rajasekar S."/>
            <person name="Grimwood J."/>
            <person name="Han X."/>
            <person name="Sun S."/>
            <person name="Hou Z."/>
            <person name="He W."/>
            <person name="Dai G."/>
            <person name="Sun C."/>
            <person name="Schmutz J."/>
            <person name="Leebens-Mack J.H."/>
            <person name="Li F.W."/>
            <person name="Wang L."/>
        </authorList>
    </citation>
    <scope>NUCLEOTIDE SEQUENCE [LARGE SCALE GENOMIC DNA]</scope>
    <source>
        <strain evidence="2">cv. PW_Plant_1</strain>
    </source>
</reference>
<organism evidence="1 2">
    <name type="scientific">Diphasiastrum complanatum</name>
    <name type="common">Issler's clubmoss</name>
    <name type="synonym">Lycopodium complanatum</name>
    <dbReference type="NCBI Taxonomy" id="34168"/>
    <lineage>
        <taxon>Eukaryota</taxon>
        <taxon>Viridiplantae</taxon>
        <taxon>Streptophyta</taxon>
        <taxon>Embryophyta</taxon>
        <taxon>Tracheophyta</taxon>
        <taxon>Lycopodiopsida</taxon>
        <taxon>Lycopodiales</taxon>
        <taxon>Lycopodiaceae</taxon>
        <taxon>Lycopodioideae</taxon>
        <taxon>Diphasiastrum</taxon>
    </lineage>
</organism>
<gene>
    <name evidence="1" type="ORF">O6H91_20G047700</name>
</gene>
<dbReference type="Proteomes" id="UP001162992">
    <property type="component" value="Chromosome 20"/>
</dbReference>
<evidence type="ECO:0000313" key="1">
    <source>
        <dbReference type="EMBL" id="KAJ7519635.1"/>
    </source>
</evidence>